<dbReference type="PROSITE" id="PS51318">
    <property type="entry name" value="TAT"/>
    <property type="match status" value="1"/>
</dbReference>
<keyword evidence="7" id="KW-1185">Reference proteome</keyword>
<dbReference type="InterPro" id="IPR018077">
    <property type="entry name" value="Glyco_hydro_fam25_subgr"/>
</dbReference>
<feature type="compositionally biased region" description="Low complexity" evidence="4">
    <location>
        <begin position="35"/>
        <end position="46"/>
    </location>
</feature>
<evidence type="ECO:0000313" key="6">
    <source>
        <dbReference type="EMBL" id="KAA9010439.1"/>
    </source>
</evidence>
<dbReference type="InterPro" id="IPR002053">
    <property type="entry name" value="Glyco_hydro_25"/>
</dbReference>
<feature type="signal peptide" evidence="5">
    <location>
        <begin position="1"/>
        <end position="23"/>
    </location>
</feature>
<dbReference type="GO" id="GO:0003796">
    <property type="term" value="F:lysozyme activity"/>
    <property type="evidence" value="ECO:0007669"/>
    <property type="project" value="InterPro"/>
</dbReference>
<dbReference type="SUPFAM" id="SSF51445">
    <property type="entry name" value="(Trans)glycosidases"/>
    <property type="match status" value="1"/>
</dbReference>
<dbReference type="InterPro" id="IPR006311">
    <property type="entry name" value="TAT_signal"/>
</dbReference>
<keyword evidence="5" id="KW-0732">Signal</keyword>
<evidence type="ECO:0000256" key="5">
    <source>
        <dbReference type="SAM" id="SignalP"/>
    </source>
</evidence>
<dbReference type="PANTHER" id="PTHR34135:SF2">
    <property type="entry name" value="LYSOZYME"/>
    <property type="match status" value="1"/>
</dbReference>
<evidence type="ECO:0000256" key="4">
    <source>
        <dbReference type="SAM" id="MobiDB-lite"/>
    </source>
</evidence>
<feature type="chain" id="PRO_5023827238" evidence="5">
    <location>
        <begin position="24"/>
        <end position="274"/>
    </location>
</feature>
<dbReference type="SMART" id="SM00641">
    <property type="entry name" value="Glyco_25"/>
    <property type="match status" value="1"/>
</dbReference>
<comment type="caution">
    <text evidence="6">The sequence shown here is derived from an EMBL/GenBank/DDBJ whole genome shotgun (WGS) entry which is preliminary data.</text>
</comment>
<dbReference type="GO" id="GO:0016052">
    <property type="term" value="P:carbohydrate catabolic process"/>
    <property type="evidence" value="ECO:0007669"/>
    <property type="project" value="TreeGrafter"/>
</dbReference>
<keyword evidence="3" id="KW-0326">Glycosidase</keyword>
<organism evidence="6 7">
    <name type="scientific">Histidinibacterium aquaticum</name>
    <dbReference type="NCBI Taxonomy" id="2613962"/>
    <lineage>
        <taxon>Bacteria</taxon>
        <taxon>Pseudomonadati</taxon>
        <taxon>Pseudomonadota</taxon>
        <taxon>Alphaproteobacteria</taxon>
        <taxon>Rhodobacterales</taxon>
        <taxon>Paracoccaceae</taxon>
        <taxon>Histidinibacterium</taxon>
    </lineage>
</organism>
<evidence type="ECO:0000313" key="7">
    <source>
        <dbReference type="Proteomes" id="UP000326554"/>
    </source>
</evidence>
<feature type="region of interest" description="Disordered" evidence="4">
    <location>
        <begin position="27"/>
        <end position="55"/>
    </location>
</feature>
<name>A0A5J5GQ21_9RHOB</name>
<dbReference type="GO" id="GO:0016998">
    <property type="term" value="P:cell wall macromolecule catabolic process"/>
    <property type="evidence" value="ECO:0007669"/>
    <property type="project" value="InterPro"/>
</dbReference>
<dbReference type="CDD" id="cd06413">
    <property type="entry name" value="GH25_muramidase_1"/>
    <property type="match status" value="1"/>
</dbReference>
<comment type="similarity">
    <text evidence="1">Belongs to the glycosyl hydrolase 25 family.</text>
</comment>
<dbReference type="PROSITE" id="PS51904">
    <property type="entry name" value="GLYCOSYL_HYDROL_F25_2"/>
    <property type="match status" value="1"/>
</dbReference>
<sequence>MTTRAGRHLLTRRAMLAQACALAACGPRPPEERAPAGATAGYAGPPRDWGDLDPHDWPGGTPYRYPVHGVDASRYDGRPAWPTAAAAGVNFAWLKATEGGDIADPLFRSHWAETAAAGIPRGAYHVFYFCRPAVEQARWFIQHVPRTPGALPPVLDMEWHPTSPTCRIRPPAAQVRAEMRRFLELLTAHYGTRPLIYTVPDFFDDNDIGTFAGYEFWLRSTAAHLSERYPETPWRVWQYSGTGTLPGFDGSTDLNVFNGSPGRFRAWYDAVRVR</sequence>
<dbReference type="AlphaFoldDB" id="A0A5J5GQ21"/>
<keyword evidence="2 6" id="KW-0378">Hydrolase</keyword>
<proteinExistence type="inferred from homology"/>
<dbReference type="Gene3D" id="3.20.20.80">
    <property type="entry name" value="Glycosidases"/>
    <property type="match status" value="1"/>
</dbReference>
<gene>
    <name evidence="6" type="ORF">F3S47_04130</name>
</gene>
<dbReference type="Proteomes" id="UP000326554">
    <property type="component" value="Unassembled WGS sequence"/>
</dbReference>
<dbReference type="Pfam" id="PF01183">
    <property type="entry name" value="Glyco_hydro_25"/>
    <property type="match status" value="1"/>
</dbReference>
<evidence type="ECO:0000256" key="2">
    <source>
        <dbReference type="ARBA" id="ARBA00022801"/>
    </source>
</evidence>
<reference evidence="6 7" key="1">
    <citation type="submission" date="2019-09" db="EMBL/GenBank/DDBJ databases">
        <authorList>
            <person name="Park J.-S."/>
            <person name="Choi H.-J."/>
        </authorList>
    </citation>
    <scope>NUCLEOTIDE SEQUENCE [LARGE SCALE GENOMIC DNA]</scope>
    <source>
        <strain evidence="6 7">176SS1-4</strain>
    </source>
</reference>
<dbReference type="GO" id="GO:0009253">
    <property type="term" value="P:peptidoglycan catabolic process"/>
    <property type="evidence" value="ECO:0007669"/>
    <property type="project" value="InterPro"/>
</dbReference>
<dbReference type="PROSITE" id="PS51257">
    <property type="entry name" value="PROKAR_LIPOPROTEIN"/>
    <property type="match status" value="1"/>
</dbReference>
<accession>A0A5J5GQ21</accession>
<protein>
    <submittedName>
        <fullName evidence="6">Glycoside hydrolase family 25 protein</fullName>
    </submittedName>
</protein>
<dbReference type="PANTHER" id="PTHR34135">
    <property type="entry name" value="LYSOZYME"/>
    <property type="match status" value="1"/>
</dbReference>
<evidence type="ECO:0000256" key="1">
    <source>
        <dbReference type="ARBA" id="ARBA00010646"/>
    </source>
</evidence>
<dbReference type="InterPro" id="IPR017853">
    <property type="entry name" value="GH"/>
</dbReference>
<dbReference type="EMBL" id="VYQE01000001">
    <property type="protein sequence ID" value="KAA9010439.1"/>
    <property type="molecule type" value="Genomic_DNA"/>
</dbReference>
<dbReference type="RefSeq" id="WP_150443925.1">
    <property type="nucleotide sequence ID" value="NZ_VYQE01000001.1"/>
</dbReference>
<evidence type="ECO:0000256" key="3">
    <source>
        <dbReference type="ARBA" id="ARBA00023295"/>
    </source>
</evidence>